<dbReference type="GO" id="GO:0042834">
    <property type="term" value="F:peptidoglycan binding"/>
    <property type="evidence" value="ECO:0007669"/>
    <property type="project" value="InterPro"/>
</dbReference>
<name>R8ALU6_PLESH</name>
<dbReference type="PANTHER" id="PTHR38687">
    <property type="entry name" value="CELL DIVISION PROTEIN DEDD-RELATED"/>
    <property type="match status" value="1"/>
</dbReference>
<dbReference type="GeneID" id="69704612"/>
<feature type="compositionally biased region" description="Pro residues" evidence="2">
    <location>
        <begin position="182"/>
        <end position="195"/>
    </location>
</feature>
<sequence>MLNLPVNPSDLILTVAQRDYVSRGKRSAPARTRRNNKKARKPLPVMAIGLAVLLIAGLAGGLYYLKHRSAEQAQALQQQPHKNGLPVKPEERWSYIKELENKEVVVTDHNPVQDSTPPTQLSPEQQAILSQLQAEMKQAPITLPQADRNGNIDGETRVNPDKPLYTPPTASTGQTARVEQIPPRPATPPTPPSKPAPSVTEAKPVLVQPPPIPRNSETSKPAEKPAESSQKWLVQCGAYRTSSQAEEVQATLAFQGIESNVRTSNSWHRVVLGPYSSRAAADKQQSRLKGSGMSCLILPVQG</sequence>
<feature type="compositionally biased region" description="Polar residues" evidence="2">
    <location>
        <begin position="168"/>
        <end position="177"/>
    </location>
</feature>
<dbReference type="EMBL" id="AQQO01000369">
    <property type="protein sequence ID" value="EON87292.1"/>
    <property type="molecule type" value="Genomic_DNA"/>
</dbReference>
<comment type="caution">
    <text evidence="5">The sequence shown here is derived from an EMBL/GenBank/DDBJ whole genome shotgun (WGS) entry which is preliminary data.</text>
</comment>
<keyword evidence="3" id="KW-1133">Transmembrane helix</keyword>
<dbReference type="STRING" id="703.SAMEA2665130_02851"/>
<dbReference type="AlphaFoldDB" id="R8ALU6"/>
<keyword evidence="3" id="KW-0472">Membrane</keyword>
<dbReference type="Gene3D" id="3.30.70.1070">
    <property type="entry name" value="Sporulation related repeat"/>
    <property type="match status" value="1"/>
</dbReference>
<keyword evidence="5" id="KW-0131">Cell cycle</keyword>
<evidence type="ECO:0000256" key="2">
    <source>
        <dbReference type="SAM" id="MobiDB-lite"/>
    </source>
</evidence>
<feature type="transmembrane region" description="Helical" evidence="3">
    <location>
        <begin position="43"/>
        <end position="65"/>
    </location>
</feature>
<keyword evidence="3" id="KW-0812">Transmembrane</keyword>
<dbReference type="SUPFAM" id="SSF110997">
    <property type="entry name" value="Sporulation related repeat"/>
    <property type="match status" value="1"/>
</dbReference>
<protein>
    <recommendedName>
        <fullName evidence="1">Cell division protein FtsN</fullName>
    </recommendedName>
</protein>
<gene>
    <name evidence="5" type="ORF">PLESHI_16407</name>
</gene>
<dbReference type="InterPro" id="IPR036680">
    <property type="entry name" value="SPOR-like_sf"/>
</dbReference>
<proteinExistence type="predicted"/>
<evidence type="ECO:0000256" key="3">
    <source>
        <dbReference type="SAM" id="Phobius"/>
    </source>
</evidence>
<keyword evidence="6" id="KW-1185">Reference proteome</keyword>
<dbReference type="OrthoDB" id="8558195at2"/>
<dbReference type="Proteomes" id="UP000014012">
    <property type="component" value="Unassembled WGS sequence"/>
</dbReference>
<dbReference type="PROSITE" id="PS51724">
    <property type="entry name" value="SPOR"/>
    <property type="match status" value="1"/>
</dbReference>
<dbReference type="RefSeq" id="WP_010864868.1">
    <property type="nucleotide sequence ID" value="NZ_KB944511.1"/>
</dbReference>
<dbReference type="NCBIfam" id="TIGR02223">
    <property type="entry name" value="ftsN"/>
    <property type="match status" value="1"/>
</dbReference>
<feature type="domain" description="SPOR" evidence="4">
    <location>
        <begin position="226"/>
        <end position="302"/>
    </location>
</feature>
<reference evidence="5 6" key="1">
    <citation type="journal article" date="2013" name="Genome Announc.">
        <title>Genome Sequence of Plesiomonas shigelloides Strain 302-73 (Serotype O1).</title>
        <authorList>
            <person name="Pique N."/>
            <person name="Aquilini E."/>
            <person name="Alioto T."/>
            <person name="Minana-Galbis D."/>
            <person name="Tomas J.M."/>
        </authorList>
    </citation>
    <scope>NUCLEOTIDE SEQUENCE [LARGE SCALE GENOMIC DNA]</scope>
    <source>
        <strain evidence="5 6">302-73</strain>
    </source>
</reference>
<keyword evidence="5" id="KW-0132">Cell division</keyword>
<organism evidence="5 6">
    <name type="scientific">Plesiomonas shigelloides 302-73</name>
    <dbReference type="NCBI Taxonomy" id="1315976"/>
    <lineage>
        <taxon>Bacteria</taxon>
        <taxon>Pseudomonadati</taxon>
        <taxon>Pseudomonadota</taxon>
        <taxon>Gammaproteobacteria</taxon>
        <taxon>Enterobacterales</taxon>
        <taxon>Enterobacteriaceae</taxon>
        <taxon>Plesiomonas</taxon>
    </lineage>
</organism>
<dbReference type="InterPro" id="IPR052521">
    <property type="entry name" value="Cell_div_SPOR-domain"/>
</dbReference>
<dbReference type="PANTHER" id="PTHR38687:SF2">
    <property type="entry name" value="CELL DIVISION PROTEIN FTSN"/>
    <property type="match status" value="1"/>
</dbReference>
<dbReference type="GO" id="GO:0051301">
    <property type="term" value="P:cell division"/>
    <property type="evidence" value="ECO:0007669"/>
    <property type="project" value="UniProtKB-KW"/>
</dbReference>
<evidence type="ECO:0000256" key="1">
    <source>
        <dbReference type="NCBIfam" id="TIGR02223"/>
    </source>
</evidence>
<dbReference type="Pfam" id="PF05036">
    <property type="entry name" value="SPOR"/>
    <property type="match status" value="1"/>
</dbReference>
<feature type="region of interest" description="Disordered" evidence="2">
    <location>
        <begin position="142"/>
        <end position="230"/>
    </location>
</feature>
<dbReference type="InterPro" id="IPR007730">
    <property type="entry name" value="SPOR-like_dom"/>
</dbReference>
<accession>R8ALU6</accession>
<evidence type="ECO:0000313" key="6">
    <source>
        <dbReference type="Proteomes" id="UP000014012"/>
    </source>
</evidence>
<evidence type="ECO:0000259" key="4">
    <source>
        <dbReference type="PROSITE" id="PS51724"/>
    </source>
</evidence>
<dbReference type="InterPro" id="IPR011930">
    <property type="entry name" value="FtsN"/>
</dbReference>
<dbReference type="HOGENOM" id="CLU_058902_0_0_6"/>
<dbReference type="PATRIC" id="fig|1315976.3.peg.3135"/>
<evidence type="ECO:0000313" key="5">
    <source>
        <dbReference type="EMBL" id="EON87292.1"/>
    </source>
</evidence>